<dbReference type="RefSeq" id="WP_228862180.1">
    <property type="nucleotide sequence ID" value="NZ_CP018470.1"/>
</dbReference>
<keyword evidence="2" id="KW-0732">Signal</keyword>
<dbReference type="EMBL" id="JAJIUN010000097">
    <property type="protein sequence ID" value="MCC8624548.1"/>
    <property type="molecule type" value="Genomic_DNA"/>
</dbReference>
<accession>A0ABS8LFK8</accession>
<evidence type="ECO:0000313" key="4">
    <source>
        <dbReference type="Proteomes" id="UP001430544"/>
    </source>
</evidence>
<reference evidence="3" key="1">
    <citation type="submission" date="2021-11" db="EMBL/GenBank/DDBJ databases">
        <title>Genome resources and taxonomic validation of 89 Xanthomonas strains.</title>
        <authorList>
            <person name="Tambong J.T."/>
        </authorList>
    </citation>
    <scope>NUCLEOTIDE SEQUENCE</scope>
    <source>
        <strain evidence="3">Bv 5-4A</strain>
    </source>
</reference>
<dbReference type="Proteomes" id="UP001430544">
    <property type="component" value="Unassembled WGS sequence"/>
</dbReference>
<protein>
    <recommendedName>
        <fullName evidence="5">Secreted protein</fullName>
    </recommendedName>
</protein>
<name>A0ABS8LFK8_9XANT</name>
<feature type="compositionally biased region" description="Basic and acidic residues" evidence="1">
    <location>
        <begin position="136"/>
        <end position="147"/>
    </location>
</feature>
<keyword evidence="4" id="KW-1185">Reference proteome</keyword>
<feature type="region of interest" description="Disordered" evidence="1">
    <location>
        <begin position="129"/>
        <end position="164"/>
    </location>
</feature>
<evidence type="ECO:0000256" key="1">
    <source>
        <dbReference type="SAM" id="MobiDB-lite"/>
    </source>
</evidence>
<comment type="caution">
    <text evidence="3">The sequence shown here is derived from an EMBL/GenBank/DDBJ whole genome shotgun (WGS) entry which is preliminary data.</text>
</comment>
<feature type="chain" id="PRO_5047134630" description="Secreted protein" evidence="2">
    <location>
        <begin position="30"/>
        <end position="164"/>
    </location>
</feature>
<evidence type="ECO:0000313" key="3">
    <source>
        <dbReference type="EMBL" id="MCC8624548.1"/>
    </source>
</evidence>
<proteinExistence type="predicted"/>
<gene>
    <name evidence="3" type="ORF">LN473_21745</name>
</gene>
<evidence type="ECO:0008006" key="5">
    <source>
        <dbReference type="Google" id="ProtNLM"/>
    </source>
</evidence>
<sequence>MSYKQGSIMLRILRGLAVLPSFVIASAIAAPPQIDLKKPTSEQIAQVRNDLGSGSKYSEISQEERVKVLDALSRIESAMHDQTDAQALPAGQKAAVYNDQELINTILTKVGEESRVVCTREKATGSHHTVSNCKTVGERRRSRDSGERNMSTMQRRHKVTEPGF</sequence>
<evidence type="ECO:0000256" key="2">
    <source>
        <dbReference type="SAM" id="SignalP"/>
    </source>
</evidence>
<feature type="signal peptide" evidence="2">
    <location>
        <begin position="1"/>
        <end position="29"/>
    </location>
</feature>
<organism evidence="3 4">
    <name type="scientific">Xanthomonas vesicatoria</name>
    <dbReference type="NCBI Taxonomy" id="56460"/>
    <lineage>
        <taxon>Bacteria</taxon>
        <taxon>Pseudomonadati</taxon>
        <taxon>Pseudomonadota</taxon>
        <taxon>Gammaproteobacteria</taxon>
        <taxon>Lysobacterales</taxon>
        <taxon>Lysobacteraceae</taxon>
        <taxon>Xanthomonas</taxon>
    </lineage>
</organism>
<dbReference type="GeneID" id="46981149"/>